<dbReference type="EMBL" id="JBBJCI010000226">
    <property type="protein sequence ID" value="KAK7239116.1"/>
    <property type="molecule type" value="Genomic_DNA"/>
</dbReference>
<evidence type="ECO:0000313" key="6">
    <source>
        <dbReference type="EMBL" id="KAK7239116.1"/>
    </source>
</evidence>
<evidence type="ECO:0000259" key="5">
    <source>
        <dbReference type="PROSITE" id="PS50222"/>
    </source>
</evidence>
<dbReference type="InterPro" id="IPR018247">
    <property type="entry name" value="EF_Hand_1_Ca_BS"/>
</dbReference>
<keyword evidence="1" id="KW-0106">Calcium</keyword>
<dbReference type="InterPro" id="IPR002048">
    <property type="entry name" value="EF_hand_dom"/>
</dbReference>
<keyword evidence="3" id="KW-1133">Transmembrane helix</keyword>
<feature type="chain" id="PRO_5046144421" description="EF-hand domain-containing protein" evidence="4">
    <location>
        <begin position="19"/>
        <end position="186"/>
    </location>
</feature>
<evidence type="ECO:0000256" key="2">
    <source>
        <dbReference type="SAM" id="MobiDB-lite"/>
    </source>
</evidence>
<feature type="domain" description="EF-hand" evidence="5">
    <location>
        <begin position="60"/>
        <end position="95"/>
    </location>
</feature>
<evidence type="ECO:0000256" key="4">
    <source>
        <dbReference type="SAM" id="SignalP"/>
    </source>
</evidence>
<proteinExistence type="predicted"/>
<evidence type="ECO:0000256" key="3">
    <source>
        <dbReference type="SAM" id="Phobius"/>
    </source>
</evidence>
<feature type="region of interest" description="Disordered" evidence="2">
    <location>
        <begin position="143"/>
        <end position="186"/>
    </location>
</feature>
<feature type="transmembrane region" description="Helical" evidence="3">
    <location>
        <begin position="114"/>
        <end position="133"/>
    </location>
</feature>
<dbReference type="InterPro" id="IPR011992">
    <property type="entry name" value="EF-hand-dom_pair"/>
</dbReference>
<reference evidence="6 7" key="1">
    <citation type="submission" date="2024-03" db="EMBL/GenBank/DDBJ databases">
        <title>Aureococcus anophagefferens CCMP1851 and Kratosvirus quantuckense: Draft genome of a second virus-susceptible host strain in the model system.</title>
        <authorList>
            <person name="Chase E."/>
            <person name="Truchon A.R."/>
            <person name="Schepens W."/>
            <person name="Wilhelm S.W."/>
        </authorList>
    </citation>
    <scope>NUCLEOTIDE SEQUENCE [LARGE SCALE GENOMIC DNA]</scope>
    <source>
        <strain evidence="6 7">CCMP1851</strain>
    </source>
</reference>
<dbReference type="PROSITE" id="PS50222">
    <property type="entry name" value="EF_HAND_2"/>
    <property type="match status" value="1"/>
</dbReference>
<protein>
    <recommendedName>
        <fullName evidence="5">EF-hand domain-containing protein</fullName>
    </recommendedName>
</protein>
<organism evidence="6 7">
    <name type="scientific">Aureococcus anophagefferens</name>
    <name type="common">Harmful bloom alga</name>
    <dbReference type="NCBI Taxonomy" id="44056"/>
    <lineage>
        <taxon>Eukaryota</taxon>
        <taxon>Sar</taxon>
        <taxon>Stramenopiles</taxon>
        <taxon>Ochrophyta</taxon>
        <taxon>Pelagophyceae</taxon>
        <taxon>Pelagomonadales</taxon>
        <taxon>Pelagomonadaceae</taxon>
        <taxon>Aureococcus</taxon>
    </lineage>
</organism>
<gene>
    <name evidence="6" type="ORF">SO694_00027270</name>
</gene>
<keyword evidence="7" id="KW-1185">Reference proteome</keyword>
<dbReference type="Proteomes" id="UP001363151">
    <property type="component" value="Unassembled WGS sequence"/>
</dbReference>
<comment type="caution">
    <text evidence="6">The sequence shown here is derived from an EMBL/GenBank/DDBJ whole genome shotgun (WGS) entry which is preliminary data.</text>
</comment>
<keyword evidence="3" id="KW-0472">Membrane</keyword>
<dbReference type="SUPFAM" id="SSF47473">
    <property type="entry name" value="EF-hand"/>
    <property type="match status" value="1"/>
</dbReference>
<evidence type="ECO:0000256" key="1">
    <source>
        <dbReference type="ARBA" id="ARBA00022837"/>
    </source>
</evidence>
<name>A0ABR1FUS7_AURAN</name>
<feature type="compositionally biased region" description="Low complexity" evidence="2">
    <location>
        <begin position="165"/>
        <end position="174"/>
    </location>
</feature>
<dbReference type="PROSITE" id="PS00018">
    <property type="entry name" value="EF_HAND_1"/>
    <property type="match status" value="1"/>
</dbReference>
<sequence length="186" mass="18921">MVTTTRLVLAATLALVGALAPEPSRIPAAPKAVKTSSRRSALLGGVPAAVLLGGAAVANAATSDGDNEFKLADVNKDGKLTRNEFTKWFGENTVLNEPEALPFSLSLPEVALDLTGLAGVVVAIYAGSYAYYLSARMAEAENKAAKQKARAAKDKAAKAKPPAKPAAAAPTLASAEEKPADPPAAA</sequence>
<feature type="signal peptide" evidence="4">
    <location>
        <begin position="1"/>
        <end position="18"/>
    </location>
</feature>
<accession>A0ABR1FUS7</accession>
<evidence type="ECO:0000313" key="7">
    <source>
        <dbReference type="Proteomes" id="UP001363151"/>
    </source>
</evidence>
<keyword evidence="3" id="KW-0812">Transmembrane</keyword>
<keyword evidence="4" id="KW-0732">Signal</keyword>